<feature type="domain" description="Wall-associated receptor kinase galacturonan-binding" evidence="4">
    <location>
        <begin position="287"/>
        <end position="353"/>
    </location>
</feature>
<dbReference type="Pfam" id="PF14380">
    <property type="entry name" value="WAK_assoc"/>
    <property type="match status" value="1"/>
</dbReference>
<evidence type="ECO:0000256" key="3">
    <source>
        <dbReference type="ARBA" id="ARBA00023180"/>
    </source>
</evidence>
<accession>M8CL27</accession>
<dbReference type="EnsemblPlants" id="EMT24121">
    <property type="protein sequence ID" value="EMT24121"/>
    <property type="gene ID" value="F775_03312"/>
</dbReference>
<evidence type="ECO:0000256" key="2">
    <source>
        <dbReference type="ARBA" id="ARBA00022729"/>
    </source>
</evidence>
<comment type="subcellular location">
    <subcellularLocation>
        <location evidence="1">Membrane</location>
        <topology evidence="1">Single-pass membrane protein</topology>
    </subcellularLocation>
</comment>
<evidence type="ECO:0000256" key="1">
    <source>
        <dbReference type="ARBA" id="ARBA00004167"/>
    </source>
</evidence>
<dbReference type="GO" id="GO:0016020">
    <property type="term" value="C:membrane"/>
    <property type="evidence" value="ECO:0007669"/>
    <property type="project" value="UniProtKB-SubCell"/>
</dbReference>
<evidence type="ECO:0000313" key="6">
    <source>
        <dbReference type="EnsemblPlants" id="EMT24121"/>
    </source>
</evidence>
<dbReference type="InterPro" id="IPR032872">
    <property type="entry name" value="WAK_assoc_C"/>
</dbReference>
<reference evidence="6" key="1">
    <citation type="submission" date="2015-06" db="UniProtKB">
        <authorList>
            <consortium name="EnsemblPlants"/>
        </authorList>
    </citation>
    <scope>IDENTIFICATION</scope>
</reference>
<feature type="domain" description="Wall-associated receptor kinase C-terminal" evidence="5">
    <location>
        <begin position="122"/>
        <end position="190"/>
    </location>
</feature>
<dbReference type="InterPro" id="IPR025287">
    <property type="entry name" value="WAK_GUB"/>
</dbReference>
<name>M8CL27_AEGTA</name>
<evidence type="ECO:0000259" key="4">
    <source>
        <dbReference type="Pfam" id="PF13947"/>
    </source>
</evidence>
<sequence>MAARLMPPAVVILASFLLLLFLVHAVDAAECEPGACGNFTIKVASGTDGVCRADFNVSSSLALSPFKISPSNQAMCFLSNCNGTEPHGPQYVNFTGVPSCGKPIFAYLGGSYDRDRPPAIDTGTCTYNYLPVLGSEAAASTAANYTRLLKAGFLLDWAGAGIGDCPACVVTGRQCRYSNATAAFGCICPGDGRLRGPTCAGCLDFPVKHAIHSTAVRSFTAPIYHSHFIAVLTPQPPKPIMITDSVGHWSLSKSCCPMPPRSCWFLAYVWWLPLMIMAAADQKGDSCSAKRCGNHTISHPFWLVDDKTGRSCGPLDFAVTCRSNGTPVLQSFGDEGFEITSISYKERSLRVVDLYKQDHLHNNTNSCHVPSWNASDQLGRLFRVEPVNLKLVLYNCTKAEAAAVARRDRAMVPIRCGNKSNAFVRAGGRYDATDDYARYHMEGCEATVVPVLGGHGMANASNYEQLISGGFLLTWHTGKLASLISTFFWPHGVLYRLFFFITLYGVLAPSVELRCVSPQ</sequence>
<dbReference type="PANTHER" id="PTHR33138">
    <property type="entry name" value="OS01G0690200 PROTEIN"/>
    <property type="match status" value="1"/>
</dbReference>
<dbReference type="PANTHER" id="PTHR33138:SF9">
    <property type="entry name" value="OS01G0136500 PROTEIN"/>
    <property type="match status" value="1"/>
</dbReference>
<dbReference type="Pfam" id="PF13947">
    <property type="entry name" value="GUB_WAK_bind"/>
    <property type="match status" value="1"/>
</dbReference>
<dbReference type="AlphaFoldDB" id="M8CL27"/>
<keyword evidence="2" id="KW-0732">Signal</keyword>
<evidence type="ECO:0000259" key="5">
    <source>
        <dbReference type="Pfam" id="PF14380"/>
    </source>
</evidence>
<keyword evidence="3" id="KW-0325">Glycoprotein</keyword>
<organism evidence="6">
    <name type="scientific">Aegilops tauschii</name>
    <name type="common">Tausch's goatgrass</name>
    <name type="synonym">Aegilops squarrosa</name>
    <dbReference type="NCBI Taxonomy" id="37682"/>
    <lineage>
        <taxon>Eukaryota</taxon>
        <taxon>Viridiplantae</taxon>
        <taxon>Streptophyta</taxon>
        <taxon>Embryophyta</taxon>
        <taxon>Tracheophyta</taxon>
        <taxon>Spermatophyta</taxon>
        <taxon>Magnoliopsida</taxon>
        <taxon>Liliopsida</taxon>
        <taxon>Poales</taxon>
        <taxon>Poaceae</taxon>
        <taxon>BOP clade</taxon>
        <taxon>Pooideae</taxon>
        <taxon>Triticodae</taxon>
        <taxon>Triticeae</taxon>
        <taxon>Triticinae</taxon>
        <taxon>Aegilops</taxon>
    </lineage>
</organism>
<protein>
    <recommendedName>
        <fullName evidence="7">Wall-associated receptor kinase galacturonan-binding domain-containing protein</fullName>
    </recommendedName>
</protein>
<dbReference type="GO" id="GO:0030247">
    <property type="term" value="F:polysaccharide binding"/>
    <property type="evidence" value="ECO:0007669"/>
    <property type="project" value="InterPro"/>
</dbReference>
<proteinExistence type="predicted"/>
<evidence type="ECO:0008006" key="7">
    <source>
        <dbReference type="Google" id="ProtNLM"/>
    </source>
</evidence>
<dbReference type="ExpressionAtlas" id="M8CL27">
    <property type="expression patterns" value="baseline"/>
</dbReference>